<comment type="caution">
    <text evidence="3">The sequence shown here is derived from an EMBL/GenBank/DDBJ whole genome shotgun (WGS) entry which is preliminary data.</text>
</comment>
<evidence type="ECO:0000313" key="3">
    <source>
        <dbReference type="EMBL" id="MBI3127858.1"/>
    </source>
</evidence>
<name>A0A932MNK4_UNCTE</name>
<dbReference type="Pfam" id="PF07238">
    <property type="entry name" value="PilZ"/>
    <property type="match status" value="1"/>
</dbReference>
<sequence>MAEEKFEELGKESGQKRTAARTEERFPVEFERISESDARGLERAYLAKRTAEREDLAGGGDNLGDQFSSMGASQAQIQMFQQTVRLIRQLEDKVDQLYAAVTGREMSQAKRLKAMCIDLSSGGMRFITAVPLNKGDHLKIVIPLPPLHPVTVSAIGKVVKNGEVRLASGKKACEAAIQFTAINEQDQEEIVAYSFKRQREVAYKVVAPAEGEEGEN</sequence>
<proteinExistence type="predicted"/>
<dbReference type="Gene3D" id="2.40.10.220">
    <property type="entry name" value="predicted glycosyltransferase like domains"/>
    <property type="match status" value="1"/>
</dbReference>
<dbReference type="Proteomes" id="UP000782312">
    <property type="component" value="Unassembled WGS sequence"/>
</dbReference>
<feature type="compositionally biased region" description="Basic and acidic residues" evidence="1">
    <location>
        <begin position="7"/>
        <end position="24"/>
    </location>
</feature>
<evidence type="ECO:0000259" key="2">
    <source>
        <dbReference type="Pfam" id="PF07238"/>
    </source>
</evidence>
<feature type="domain" description="PilZ" evidence="2">
    <location>
        <begin position="104"/>
        <end position="195"/>
    </location>
</feature>
<evidence type="ECO:0000256" key="1">
    <source>
        <dbReference type="SAM" id="MobiDB-lite"/>
    </source>
</evidence>
<reference evidence="3" key="1">
    <citation type="submission" date="2020-07" db="EMBL/GenBank/DDBJ databases">
        <title>Huge and variable diversity of episymbiotic CPR bacteria and DPANN archaea in groundwater ecosystems.</title>
        <authorList>
            <person name="He C.Y."/>
            <person name="Keren R."/>
            <person name="Whittaker M."/>
            <person name="Farag I.F."/>
            <person name="Doudna J."/>
            <person name="Cate J.H.D."/>
            <person name="Banfield J.F."/>
        </authorList>
    </citation>
    <scope>NUCLEOTIDE SEQUENCE</scope>
    <source>
        <strain evidence="3">NC_groundwater_763_Ag_S-0.2um_68_21</strain>
    </source>
</reference>
<dbReference type="GO" id="GO:0035438">
    <property type="term" value="F:cyclic-di-GMP binding"/>
    <property type="evidence" value="ECO:0007669"/>
    <property type="project" value="InterPro"/>
</dbReference>
<accession>A0A932MNK4</accession>
<feature type="region of interest" description="Disordered" evidence="1">
    <location>
        <begin position="1"/>
        <end position="24"/>
    </location>
</feature>
<protein>
    <submittedName>
        <fullName evidence="3">PilZ domain-containing protein</fullName>
    </submittedName>
</protein>
<dbReference type="InterPro" id="IPR009875">
    <property type="entry name" value="PilZ_domain"/>
</dbReference>
<dbReference type="AlphaFoldDB" id="A0A932MNK4"/>
<evidence type="ECO:0000313" key="4">
    <source>
        <dbReference type="Proteomes" id="UP000782312"/>
    </source>
</evidence>
<organism evidence="3 4">
    <name type="scientific">Tectimicrobiota bacterium</name>
    <dbReference type="NCBI Taxonomy" id="2528274"/>
    <lineage>
        <taxon>Bacteria</taxon>
        <taxon>Pseudomonadati</taxon>
        <taxon>Nitrospinota/Tectimicrobiota group</taxon>
        <taxon>Candidatus Tectimicrobiota</taxon>
    </lineage>
</organism>
<dbReference type="EMBL" id="JACPUR010000019">
    <property type="protein sequence ID" value="MBI3127858.1"/>
    <property type="molecule type" value="Genomic_DNA"/>
</dbReference>
<gene>
    <name evidence="3" type="ORF">HYZ11_09660</name>
</gene>